<evidence type="ECO:0000259" key="3">
    <source>
        <dbReference type="Pfam" id="PF13439"/>
    </source>
</evidence>
<reference evidence="5" key="4">
    <citation type="submission" date="2020-09" db="EMBL/GenBank/DDBJ databases">
        <authorList>
            <person name="Sun Q."/>
            <person name="Ohkuma M."/>
        </authorList>
    </citation>
    <scope>NUCLEOTIDE SEQUENCE</scope>
    <source>
        <strain evidence="5">JCM 31740</strain>
    </source>
</reference>
<evidence type="ECO:0000259" key="2">
    <source>
        <dbReference type="Pfam" id="PF00534"/>
    </source>
</evidence>
<evidence type="ECO:0000313" key="6">
    <source>
        <dbReference type="Proteomes" id="UP000276741"/>
    </source>
</evidence>
<dbReference type="Pfam" id="PF13439">
    <property type="entry name" value="Glyco_transf_4"/>
    <property type="match status" value="1"/>
</dbReference>
<name>A0A348B5Q5_9CREN</name>
<dbReference type="Proteomes" id="UP000616143">
    <property type="component" value="Unassembled WGS sequence"/>
</dbReference>
<dbReference type="AlphaFoldDB" id="A0A348B5Q5"/>
<dbReference type="Gene3D" id="3.40.50.2000">
    <property type="entry name" value="Glycogen Phosphorylase B"/>
    <property type="match status" value="2"/>
</dbReference>
<evidence type="ECO:0000256" key="1">
    <source>
        <dbReference type="ARBA" id="ARBA00022679"/>
    </source>
</evidence>
<dbReference type="Pfam" id="PF00534">
    <property type="entry name" value="Glycos_transf_1"/>
    <property type="match status" value="1"/>
</dbReference>
<reference evidence="5" key="1">
    <citation type="journal article" date="2014" name="Int. J. Syst. Evol. Microbiol.">
        <title>Complete genome sequence of Corynebacterium casei LMG S-19264T (=DSM 44701T), isolated from a smear-ripened cheese.</title>
        <authorList>
            <consortium name="US DOE Joint Genome Institute (JGI-PGF)"/>
            <person name="Walter F."/>
            <person name="Albersmeier A."/>
            <person name="Kalinowski J."/>
            <person name="Ruckert C."/>
        </authorList>
    </citation>
    <scope>NUCLEOTIDE SEQUENCE</scope>
    <source>
        <strain evidence="5">JCM 31740</strain>
    </source>
</reference>
<dbReference type="CDD" id="cd03801">
    <property type="entry name" value="GT4_PimA-like"/>
    <property type="match status" value="1"/>
</dbReference>
<organism evidence="4 6">
    <name type="scientific">Sulfodiicoccus acidiphilus</name>
    <dbReference type="NCBI Taxonomy" id="1670455"/>
    <lineage>
        <taxon>Archaea</taxon>
        <taxon>Thermoproteota</taxon>
        <taxon>Thermoprotei</taxon>
        <taxon>Sulfolobales</taxon>
        <taxon>Sulfolobaceae</taxon>
        <taxon>Sulfodiicoccus</taxon>
    </lineage>
</organism>
<dbReference type="Proteomes" id="UP000276741">
    <property type="component" value="Chromosome"/>
</dbReference>
<dbReference type="SUPFAM" id="SSF53756">
    <property type="entry name" value="UDP-Glycosyltransferase/glycogen phosphorylase"/>
    <property type="match status" value="1"/>
</dbReference>
<sequence>MGVEVHWLSEDFGGKREEELRGIHVVRRGNSLTLHLHSLLLARHYDVVLDSVAHAVPFLSNLTNPRTVAKVHHVHQEVLAYELPPYKAWPVRTAEKFCRLYSRVVVPSNATKEDAEKLLGVREEAITVIPDGIDHSKFTPGEKGEPLVVWLHRLKRYKNPLDAIKAYRRAREMGLRARLVVAGGGDLEREVREEVGRTEGATYLGRVSDEEKRVLLRRAWLFLSTSFVEGWGLSVLEANASGTPALVYSVGSLKELVKDGVNGVKVSYGDVEGLARAMIHLFEDEVNLRRMWATSKEESLKYDWDITAERYYNYLKGLA</sequence>
<protein>
    <submittedName>
        <fullName evidence="4">Glycosyl transferase</fullName>
    </submittedName>
</protein>
<proteinExistence type="predicted"/>
<reference evidence="6" key="2">
    <citation type="submission" date="2018-04" db="EMBL/GenBank/DDBJ databases">
        <title>Complete genome sequence of Sulfodiicoccus acidiphilus strain HS-1.</title>
        <authorList>
            <person name="Sakai H.D."/>
            <person name="Kurosawa N."/>
        </authorList>
    </citation>
    <scope>NUCLEOTIDE SEQUENCE [LARGE SCALE GENOMIC DNA]</scope>
    <source>
        <strain evidence="6">HS-1</strain>
    </source>
</reference>
<dbReference type="PANTHER" id="PTHR46401:SF2">
    <property type="entry name" value="GLYCOSYLTRANSFERASE WBBK-RELATED"/>
    <property type="match status" value="1"/>
</dbReference>
<dbReference type="PANTHER" id="PTHR46401">
    <property type="entry name" value="GLYCOSYLTRANSFERASE WBBK-RELATED"/>
    <property type="match status" value="1"/>
</dbReference>
<evidence type="ECO:0000313" key="5">
    <source>
        <dbReference type="EMBL" id="GGT92655.1"/>
    </source>
</evidence>
<dbReference type="InterPro" id="IPR001296">
    <property type="entry name" value="Glyco_trans_1"/>
</dbReference>
<reference evidence="4" key="3">
    <citation type="journal article" date="2019" name="BMC Res. Notes">
        <title>Complete genome sequence of the Sulfodiicoccus acidiphilus strain HS-1T, the first crenarchaeon that lacks polB3, isolated from an acidic hot spring in Ohwaku-dani, Hakone, Japan.</title>
        <authorList>
            <person name="Sakai H.D."/>
            <person name="Kurosawa N."/>
        </authorList>
    </citation>
    <scope>NUCLEOTIDE SEQUENCE</scope>
    <source>
        <strain evidence="4">HS-1</strain>
    </source>
</reference>
<keyword evidence="6" id="KW-1185">Reference proteome</keyword>
<gene>
    <name evidence="5" type="ORF">GCM10007116_08030</name>
    <name evidence="4" type="ORF">HS1genome_1896</name>
</gene>
<keyword evidence="1 4" id="KW-0808">Transferase</keyword>
<dbReference type="EMBL" id="BMQS01000006">
    <property type="protein sequence ID" value="GGT92655.1"/>
    <property type="molecule type" value="Genomic_DNA"/>
</dbReference>
<dbReference type="InterPro" id="IPR028098">
    <property type="entry name" value="Glyco_trans_4-like_N"/>
</dbReference>
<dbReference type="EMBL" id="AP018553">
    <property type="protein sequence ID" value="BBD73507.1"/>
    <property type="molecule type" value="Genomic_DNA"/>
</dbReference>
<dbReference type="KEGG" id="sacd:HS1genome_1896"/>
<evidence type="ECO:0000313" key="4">
    <source>
        <dbReference type="EMBL" id="BBD73507.1"/>
    </source>
</evidence>
<accession>A0A348B5Q5</accession>
<feature type="domain" description="Glycosyltransferase subfamily 4-like N-terminal" evidence="3">
    <location>
        <begin position="1"/>
        <end position="136"/>
    </location>
</feature>
<feature type="domain" description="Glycosyl transferase family 1" evidence="2">
    <location>
        <begin position="142"/>
        <end position="295"/>
    </location>
</feature>
<dbReference type="GO" id="GO:0016757">
    <property type="term" value="F:glycosyltransferase activity"/>
    <property type="evidence" value="ECO:0007669"/>
    <property type="project" value="InterPro"/>
</dbReference>